<dbReference type="PROSITE" id="PS50112">
    <property type="entry name" value="PAS"/>
    <property type="match status" value="1"/>
</dbReference>
<name>A0ABY8BCW3_9BURK</name>
<keyword evidence="7" id="KW-0808">Transferase</keyword>
<dbReference type="InterPro" id="IPR029787">
    <property type="entry name" value="Nucleotide_cyclase"/>
</dbReference>
<dbReference type="NCBIfam" id="TIGR00254">
    <property type="entry name" value="GGDEF"/>
    <property type="match status" value="1"/>
</dbReference>
<dbReference type="InterPro" id="IPR059127">
    <property type="entry name" value="Diguanyl_cycl_sensor_dom"/>
</dbReference>
<evidence type="ECO:0000256" key="1">
    <source>
        <dbReference type="ARBA" id="ARBA00012528"/>
    </source>
</evidence>
<dbReference type="SMART" id="SM00267">
    <property type="entry name" value="GGDEF"/>
    <property type="match status" value="1"/>
</dbReference>
<dbReference type="SMART" id="SM00091">
    <property type="entry name" value="PAS"/>
    <property type="match status" value="1"/>
</dbReference>
<evidence type="ECO:0000313" key="7">
    <source>
        <dbReference type="EMBL" id="WEF33751.1"/>
    </source>
</evidence>
<feature type="domain" description="Response regulatory" evidence="4">
    <location>
        <begin position="15"/>
        <end position="131"/>
    </location>
</feature>
<dbReference type="InterPro" id="IPR000014">
    <property type="entry name" value="PAS"/>
</dbReference>
<dbReference type="InterPro" id="IPR000160">
    <property type="entry name" value="GGDEF_dom"/>
</dbReference>
<keyword evidence="7" id="KW-0548">Nucleotidyltransferase</keyword>
<evidence type="ECO:0000259" key="5">
    <source>
        <dbReference type="PROSITE" id="PS50112"/>
    </source>
</evidence>
<evidence type="ECO:0000259" key="6">
    <source>
        <dbReference type="PROSITE" id="PS50887"/>
    </source>
</evidence>
<organism evidence="7 8">
    <name type="scientific">Pseudoduganella chitinolytica</name>
    <dbReference type="NCBI Taxonomy" id="34070"/>
    <lineage>
        <taxon>Bacteria</taxon>
        <taxon>Pseudomonadati</taxon>
        <taxon>Pseudomonadota</taxon>
        <taxon>Betaproteobacteria</taxon>
        <taxon>Burkholderiales</taxon>
        <taxon>Oxalobacteraceae</taxon>
        <taxon>Telluria group</taxon>
        <taxon>Pseudoduganella</taxon>
    </lineage>
</organism>
<dbReference type="SMART" id="SM00448">
    <property type="entry name" value="REC"/>
    <property type="match status" value="1"/>
</dbReference>
<dbReference type="PROSITE" id="PS50110">
    <property type="entry name" value="RESPONSE_REGULATORY"/>
    <property type="match status" value="1"/>
</dbReference>
<dbReference type="SUPFAM" id="SSF52172">
    <property type="entry name" value="CheY-like"/>
    <property type="match status" value="1"/>
</dbReference>
<dbReference type="CDD" id="cd01949">
    <property type="entry name" value="GGDEF"/>
    <property type="match status" value="1"/>
</dbReference>
<dbReference type="NCBIfam" id="TIGR00229">
    <property type="entry name" value="sensory_box"/>
    <property type="match status" value="1"/>
</dbReference>
<evidence type="ECO:0000313" key="8">
    <source>
        <dbReference type="Proteomes" id="UP001216510"/>
    </source>
</evidence>
<keyword evidence="3" id="KW-0597">Phosphoprotein</keyword>
<gene>
    <name evidence="7" type="ORF">PX653_02875</name>
</gene>
<dbReference type="SUPFAM" id="SSF55785">
    <property type="entry name" value="PYP-like sensor domain (PAS domain)"/>
    <property type="match status" value="1"/>
</dbReference>
<dbReference type="SUPFAM" id="SSF55073">
    <property type="entry name" value="Nucleotide cyclase"/>
    <property type="match status" value="1"/>
</dbReference>
<proteinExistence type="predicted"/>
<evidence type="ECO:0000256" key="3">
    <source>
        <dbReference type="PROSITE-ProRule" id="PRU00169"/>
    </source>
</evidence>
<dbReference type="Gene3D" id="3.30.70.270">
    <property type="match status" value="1"/>
</dbReference>
<dbReference type="PANTHER" id="PTHR45138:SF9">
    <property type="entry name" value="DIGUANYLATE CYCLASE DGCM-RELATED"/>
    <property type="match status" value="1"/>
</dbReference>
<comment type="catalytic activity">
    <reaction evidence="2">
        <text>2 GTP = 3',3'-c-di-GMP + 2 diphosphate</text>
        <dbReference type="Rhea" id="RHEA:24898"/>
        <dbReference type="ChEBI" id="CHEBI:33019"/>
        <dbReference type="ChEBI" id="CHEBI:37565"/>
        <dbReference type="ChEBI" id="CHEBI:58805"/>
        <dbReference type="EC" id="2.7.7.65"/>
    </reaction>
</comment>
<dbReference type="Pfam" id="PF24820">
    <property type="entry name" value="Diguanyl_cycl_sensor"/>
    <property type="match status" value="1"/>
</dbReference>
<dbReference type="Pfam" id="PF00990">
    <property type="entry name" value="GGDEF"/>
    <property type="match status" value="1"/>
</dbReference>
<dbReference type="RefSeq" id="WP_277416440.1">
    <property type="nucleotide sequence ID" value="NZ_CP119083.1"/>
</dbReference>
<dbReference type="CDD" id="cd00130">
    <property type="entry name" value="PAS"/>
    <property type="match status" value="1"/>
</dbReference>
<dbReference type="InterPro" id="IPR011006">
    <property type="entry name" value="CheY-like_superfamily"/>
</dbReference>
<sequence length="438" mass="48216">MTPGSTGLSARRDAAVLIVDDAPDSLSALRMQMVEQGYQTFIANTGERALDLARRVHPDLILLDIVMPGMDGFETCRQLKAHPVTQRIPVIFMSARTTTDDVVAGFDLGAVDYIGKPLRMPEVCARVRTQLSIRASAETQHEQAERLRTIVNNMAEGLLIIEASGRIQFTNPACDQYLGYAAEELAGGYISDLLNPLVAQEYLEYFARYAANPETAHSHGTREVIIRHKQGKSVCMDLTLTPMFLRQPLFIGLLHDITHHKLSEDALQRAAMVDPLTKIANRRHFDSFLEKEWQRATRTGAPLSLVVLDVDHFKLYNDTLGHAAGDVCLQQVAQAIDSHALRGTDLAARYGGEEFVLLFAETDAGAAAALAQSVRVHIEALQLPHPKSPTSPWITVSIGVATMTPQQNDRIESLFVAADRAMYVAKEEGRNQVRATPG</sequence>
<dbReference type="EC" id="2.7.7.65" evidence="1"/>
<dbReference type="GO" id="GO:0052621">
    <property type="term" value="F:diguanylate cyclase activity"/>
    <property type="evidence" value="ECO:0007669"/>
    <property type="project" value="UniProtKB-EC"/>
</dbReference>
<evidence type="ECO:0000256" key="2">
    <source>
        <dbReference type="ARBA" id="ARBA00034247"/>
    </source>
</evidence>
<feature type="modified residue" description="4-aspartylphosphate" evidence="3">
    <location>
        <position position="64"/>
    </location>
</feature>
<reference evidence="7 8" key="1">
    <citation type="submission" date="2023-02" db="EMBL/GenBank/DDBJ databases">
        <title>Gemone sequence of Telluria chitinolytica ACM 3522T.</title>
        <authorList>
            <person name="Frediansyah A."/>
            <person name="Miess H."/>
            <person name="Gross H."/>
        </authorList>
    </citation>
    <scope>NUCLEOTIDE SEQUENCE [LARGE SCALE GENOMIC DNA]</scope>
    <source>
        <strain evidence="7 8">ACM 3522</strain>
    </source>
</reference>
<dbReference type="CDD" id="cd19920">
    <property type="entry name" value="REC_PA4781-like"/>
    <property type="match status" value="1"/>
</dbReference>
<accession>A0ABY8BCW3</accession>
<dbReference type="Proteomes" id="UP001216510">
    <property type="component" value="Chromosome"/>
</dbReference>
<feature type="domain" description="GGDEF" evidence="6">
    <location>
        <begin position="301"/>
        <end position="438"/>
    </location>
</feature>
<dbReference type="InterPro" id="IPR001789">
    <property type="entry name" value="Sig_transdc_resp-reg_receiver"/>
</dbReference>
<dbReference type="InterPro" id="IPR043128">
    <property type="entry name" value="Rev_trsase/Diguanyl_cyclase"/>
</dbReference>
<dbReference type="Gene3D" id="3.30.450.20">
    <property type="entry name" value="PAS domain"/>
    <property type="match status" value="1"/>
</dbReference>
<evidence type="ECO:0000259" key="4">
    <source>
        <dbReference type="PROSITE" id="PS50110"/>
    </source>
</evidence>
<keyword evidence="8" id="KW-1185">Reference proteome</keyword>
<dbReference type="Pfam" id="PF00072">
    <property type="entry name" value="Response_reg"/>
    <property type="match status" value="1"/>
</dbReference>
<dbReference type="EMBL" id="CP119083">
    <property type="protein sequence ID" value="WEF33751.1"/>
    <property type="molecule type" value="Genomic_DNA"/>
</dbReference>
<dbReference type="InterPro" id="IPR050469">
    <property type="entry name" value="Diguanylate_Cyclase"/>
</dbReference>
<dbReference type="Gene3D" id="3.40.50.2300">
    <property type="match status" value="1"/>
</dbReference>
<dbReference type="PROSITE" id="PS50887">
    <property type="entry name" value="GGDEF"/>
    <property type="match status" value="1"/>
</dbReference>
<dbReference type="PANTHER" id="PTHR45138">
    <property type="entry name" value="REGULATORY COMPONENTS OF SENSORY TRANSDUCTION SYSTEM"/>
    <property type="match status" value="1"/>
</dbReference>
<protein>
    <recommendedName>
        <fullName evidence="1">diguanylate cyclase</fullName>
        <ecNumber evidence="1">2.7.7.65</ecNumber>
    </recommendedName>
</protein>
<dbReference type="InterPro" id="IPR035965">
    <property type="entry name" value="PAS-like_dom_sf"/>
</dbReference>
<feature type="domain" description="PAS" evidence="5">
    <location>
        <begin position="143"/>
        <end position="196"/>
    </location>
</feature>